<dbReference type="KEGG" id="dru:Desru_1003"/>
<evidence type="ECO:0000313" key="1">
    <source>
        <dbReference type="EMBL" id="AEG59278.1"/>
    </source>
</evidence>
<dbReference type="HOGENOM" id="CLU_2824130_0_0_9"/>
<dbReference type="AlphaFoldDB" id="F6DL57"/>
<dbReference type="Proteomes" id="UP000009234">
    <property type="component" value="Chromosome"/>
</dbReference>
<protein>
    <submittedName>
        <fullName evidence="1">Uncharacterized protein</fullName>
    </submittedName>
</protein>
<accession>F6DL57</accession>
<evidence type="ECO:0000313" key="2">
    <source>
        <dbReference type="Proteomes" id="UP000009234"/>
    </source>
</evidence>
<reference evidence="2" key="1">
    <citation type="submission" date="2011-05" db="EMBL/GenBank/DDBJ databases">
        <title>Complete sequence of Desulfotomaculum ruminis DSM 2154.</title>
        <authorList>
            <person name="Lucas S."/>
            <person name="Copeland A."/>
            <person name="Lapidus A."/>
            <person name="Cheng J.-F."/>
            <person name="Goodwin L."/>
            <person name="Pitluck S."/>
            <person name="Lu M."/>
            <person name="Detter J.C."/>
            <person name="Han C."/>
            <person name="Tapia R."/>
            <person name="Land M."/>
            <person name="Hauser L."/>
            <person name="Kyrpides N."/>
            <person name="Ivanova N."/>
            <person name="Mikhailova N."/>
            <person name="Pagani I."/>
            <person name="Stams A.J.M."/>
            <person name="Plugge C.M."/>
            <person name="Muyzer G."/>
            <person name="Kuever J."/>
            <person name="Parshina S.N."/>
            <person name="Ivanova A.E."/>
            <person name="Nazina T.N."/>
            <person name="Brambilla E."/>
            <person name="Spring S."/>
            <person name="Klenk H.-P."/>
            <person name="Woyke T."/>
        </authorList>
    </citation>
    <scope>NUCLEOTIDE SEQUENCE [LARGE SCALE GENOMIC DNA]</scope>
    <source>
        <strain evidence="2">ATCC 23193 / DSM 2154 / NCIB 8452 / DL</strain>
    </source>
</reference>
<keyword evidence="2" id="KW-1185">Reference proteome</keyword>
<organism evidence="1 2">
    <name type="scientific">Desulforamulus ruminis (strain ATCC 23193 / DSM 2154 / NCIMB 8452 / DL)</name>
    <name type="common">Desulfotomaculum ruminis</name>
    <dbReference type="NCBI Taxonomy" id="696281"/>
    <lineage>
        <taxon>Bacteria</taxon>
        <taxon>Bacillati</taxon>
        <taxon>Bacillota</taxon>
        <taxon>Clostridia</taxon>
        <taxon>Eubacteriales</taxon>
        <taxon>Peptococcaceae</taxon>
        <taxon>Desulforamulus</taxon>
    </lineage>
</organism>
<gene>
    <name evidence="1" type="ordered locus">Desru_1003</name>
</gene>
<dbReference type="EMBL" id="CP002780">
    <property type="protein sequence ID" value="AEG59278.1"/>
    <property type="molecule type" value="Genomic_DNA"/>
</dbReference>
<reference evidence="1 2" key="2">
    <citation type="journal article" date="2012" name="Stand. Genomic Sci.">
        <title>Complete genome sequence of the sulfate-reducing firmicute Desulfotomaculum ruminis type strain (DL(T)).</title>
        <authorList>
            <person name="Spring S."/>
            <person name="Visser M."/>
            <person name="Lu M."/>
            <person name="Copeland A."/>
            <person name="Lapidus A."/>
            <person name="Lucas S."/>
            <person name="Cheng J.F."/>
            <person name="Han C."/>
            <person name="Tapia R."/>
            <person name="Goodwin L.A."/>
            <person name="Pitluck S."/>
            <person name="Ivanova N."/>
            <person name="Land M."/>
            <person name="Hauser L."/>
            <person name="Larimer F."/>
            <person name="Rohde M."/>
            <person name="Goker M."/>
            <person name="Detter J.C."/>
            <person name="Kyrpides N.C."/>
            <person name="Woyke T."/>
            <person name="Schaap P.J."/>
            <person name="Plugge C.M."/>
            <person name="Muyzer G."/>
            <person name="Kuever J."/>
            <person name="Pereira I.A."/>
            <person name="Parshina S.N."/>
            <person name="Bernier-Latmani R."/>
            <person name="Stams A.J."/>
            <person name="Klenk H.P."/>
        </authorList>
    </citation>
    <scope>NUCLEOTIDE SEQUENCE [LARGE SCALE GENOMIC DNA]</scope>
    <source>
        <strain evidence="2">ATCC 23193 / DSM 2154 / NCIB 8452 / DL</strain>
    </source>
</reference>
<sequence length="66" mass="7726">MSTCSICNKEVSRLLECSLCGNEVCSSCYEQCNSCKQWFCHRHLICIYKRVHLCDHCYADQLRNSE</sequence>
<name>F6DL57_DESRL</name>
<proteinExistence type="predicted"/>